<proteinExistence type="predicted"/>
<dbReference type="InterPro" id="IPR019853">
    <property type="entry name" value="GldB-like"/>
</dbReference>
<dbReference type="RefSeq" id="WP_107031340.1">
    <property type="nucleotide sequence ID" value="NZ_CAOLSD010000048.1"/>
</dbReference>
<organism evidence="2 3">
    <name type="scientific">Duncaniella muris</name>
    <dbReference type="NCBI Taxonomy" id="2094150"/>
    <lineage>
        <taxon>Bacteria</taxon>
        <taxon>Pseudomonadati</taxon>
        <taxon>Bacteroidota</taxon>
        <taxon>Bacteroidia</taxon>
        <taxon>Bacteroidales</taxon>
        <taxon>Muribaculaceae</taxon>
        <taxon>Duncaniella</taxon>
    </lineage>
</organism>
<dbReference type="EMBL" id="PUEC01000003">
    <property type="protein sequence ID" value="PWB03996.1"/>
    <property type="molecule type" value="Genomic_DNA"/>
</dbReference>
<evidence type="ECO:0000313" key="2">
    <source>
        <dbReference type="EMBL" id="PWB03996.1"/>
    </source>
</evidence>
<sequence length="325" mass="36311">MILPVRQYYTLYIIYVAVMLAIPVTFLSSCSGSRAGEPVEIRRLDLALRADIMPEDPAMQSAAATLFSLSGYGQLTDSAIHVYNRNPAIRLHDRAMDSVWHDMQPLENSLGRMRFSFEKLFPGNRFPSVIAIVSPFNQSVFTVDSLLYLGLNHYLGSDYPPYAYFPDYIRASKTPERLLPDIAEAIVRGNYPYRPSAEYPTALSRMLYEGAVTEAVMQICGLSEQQALGYDTEAMKWADSNEHRVWQTMAEQKMIFSTDPQLAAMLVSPAPFTSAINPRSPGAIGRFIGHRIISATLDRHAIALPDLLSPAFYDSETTLSQSGYK</sequence>
<evidence type="ECO:0008006" key="4">
    <source>
        <dbReference type="Google" id="ProtNLM"/>
    </source>
</evidence>
<protein>
    <recommendedName>
        <fullName evidence="4">Gliding motility protein GldB</fullName>
    </recommendedName>
</protein>
<keyword evidence="1" id="KW-0812">Transmembrane</keyword>
<name>A0A2V1ITR8_9BACT</name>
<feature type="transmembrane region" description="Helical" evidence="1">
    <location>
        <begin position="9"/>
        <end position="28"/>
    </location>
</feature>
<gene>
    <name evidence="2" type="ORF">C5O23_02320</name>
</gene>
<accession>A0A2V1ITR8</accession>
<comment type="caution">
    <text evidence="2">The sequence shown here is derived from an EMBL/GenBank/DDBJ whole genome shotgun (WGS) entry which is preliminary data.</text>
</comment>
<dbReference type="GeneID" id="82525184"/>
<evidence type="ECO:0000256" key="1">
    <source>
        <dbReference type="SAM" id="Phobius"/>
    </source>
</evidence>
<keyword evidence="1" id="KW-0472">Membrane</keyword>
<dbReference type="Pfam" id="PF25594">
    <property type="entry name" value="GldB_lipo"/>
    <property type="match status" value="1"/>
</dbReference>
<dbReference type="Proteomes" id="UP000244905">
    <property type="component" value="Unassembled WGS sequence"/>
</dbReference>
<dbReference type="AlphaFoldDB" id="A0A2V1ITR8"/>
<dbReference type="PROSITE" id="PS51257">
    <property type="entry name" value="PROKAR_LIPOPROTEIN"/>
    <property type="match status" value="1"/>
</dbReference>
<evidence type="ECO:0000313" key="3">
    <source>
        <dbReference type="Proteomes" id="UP000244905"/>
    </source>
</evidence>
<reference evidence="3" key="1">
    <citation type="submission" date="2018-02" db="EMBL/GenBank/DDBJ databases">
        <authorList>
            <person name="Clavel T."/>
            <person name="Strowig T."/>
        </authorList>
    </citation>
    <scope>NUCLEOTIDE SEQUENCE [LARGE SCALE GENOMIC DNA]</scope>
    <source>
        <strain evidence="3">DSM 103720</strain>
    </source>
</reference>
<keyword evidence="3" id="KW-1185">Reference proteome</keyword>
<keyword evidence="1" id="KW-1133">Transmembrane helix</keyword>